<sequence length="81" mass="9211">VNLTALRTEVSPSWVEDPAGRGTWGLLYSCTFTLGVCVWTSIHLNVPPKESPSTSWRRQVKWLFIAVFAPEVVLFTAFQQW</sequence>
<dbReference type="AlphaFoldDB" id="A0A2J6QQC8"/>
<dbReference type="OrthoDB" id="9451547at2759"/>
<protein>
    <submittedName>
        <fullName evidence="2">Uncharacterized protein</fullName>
    </submittedName>
</protein>
<evidence type="ECO:0000256" key="1">
    <source>
        <dbReference type="SAM" id="Phobius"/>
    </source>
</evidence>
<feature type="non-terminal residue" evidence="2">
    <location>
        <position position="81"/>
    </location>
</feature>
<name>A0A2J6QQC8_9HELO</name>
<proteinExistence type="predicted"/>
<keyword evidence="1" id="KW-1133">Transmembrane helix</keyword>
<evidence type="ECO:0000313" key="3">
    <source>
        <dbReference type="Proteomes" id="UP000235672"/>
    </source>
</evidence>
<accession>A0A2J6QQC8</accession>
<dbReference type="STRING" id="1745343.A0A2J6QQC8"/>
<organism evidence="2 3">
    <name type="scientific">Hyaloscypha hepaticicola</name>
    <dbReference type="NCBI Taxonomy" id="2082293"/>
    <lineage>
        <taxon>Eukaryota</taxon>
        <taxon>Fungi</taxon>
        <taxon>Dikarya</taxon>
        <taxon>Ascomycota</taxon>
        <taxon>Pezizomycotina</taxon>
        <taxon>Leotiomycetes</taxon>
        <taxon>Helotiales</taxon>
        <taxon>Hyaloscyphaceae</taxon>
        <taxon>Hyaloscypha</taxon>
    </lineage>
</organism>
<dbReference type="EMBL" id="KZ613464">
    <property type="protein sequence ID" value="PMD28468.1"/>
    <property type="molecule type" value="Genomic_DNA"/>
</dbReference>
<feature type="non-terminal residue" evidence="2">
    <location>
        <position position="1"/>
    </location>
</feature>
<reference evidence="2 3" key="1">
    <citation type="submission" date="2016-05" db="EMBL/GenBank/DDBJ databases">
        <title>A degradative enzymes factory behind the ericoid mycorrhizal symbiosis.</title>
        <authorList>
            <consortium name="DOE Joint Genome Institute"/>
            <person name="Martino E."/>
            <person name="Morin E."/>
            <person name="Grelet G."/>
            <person name="Kuo A."/>
            <person name="Kohler A."/>
            <person name="Daghino S."/>
            <person name="Barry K."/>
            <person name="Choi C."/>
            <person name="Cichocki N."/>
            <person name="Clum A."/>
            <person name="Copeland A."/>
            <person name="Hainaut M."/>
            <person name="Haridas S."/>
            <person name="Labutti K."/>
            <person name="Lindquist E."/>
            <person name="Lipzen A."/>
            <person name="Khouja H.-R."/>
            <person name="Murat C."/>
            <person name="Ohm R."/>
            <person name="Olson A."/>
            <person name="Spatafora J."/>
            <person name="Veneault-Fourrey C."/>
            <person name="Henrissat B."/>
            <person name="Grigoriev I."/>
            <person name="Martin F."/>
            <person name="Perotto S."/>
        </authorList>
    </citation>
    <scope>NUCLEOTIDE SEQUENCE [LARGE SCALE GENOMIC DNA]</scope>
    <source>
        <strain evidence="2 3">UAMH 7357</strain>
    </source>
</reference>
<dbReference type="Proteomes" id="UP000235672">
    <property type="component" value="Unassembled WGS sequence"/>
</dbReference>
<feature type="transmembrane region" description="Helical" evidence="1">
    <location>
        <begin position="22"/>
        <end position="42"/>
    </location>
</feature>
<gene>
    <name evidence="2" type="ORF">NA56DRAFT_548989</name>
</gene>
<feature type="transmembrane region" description="Helical" evidence="1">
    <location>
        <begin position="62"/>
        <end position="79"/>
    </location>
</feature>
<dbReference type="PANTHER" id="PTHR35043">
    <property type="entry name" value="TRANSCRIPTION FACTOR DOMAIN-CONTAINING PROTEIN"/>
    <property type="match status" value="1"/>
</dbReference>
<keyword evidence="1" id="KW-0472">Membrane</keyword>
<evidence type="ECO:0000313" key="2">
    <source>
        <dbReference type="EMBL" id="PMD28468.1"/>
    </source>
</evidence>
<keyword evidence="1" id="KW-0812">Transmembrane</keyword>
<keyword evidence="3" id="KW-1185">Reference proteome</keyword>
<dbReference type="PANTHER" id="PTHR35043:SF7">
    <property type="entry name" value="TRANSCRIPTION FACTOR DOMAIN-CONTAINING PROTEIN"/>
    <property type="match status" value="1"/>
</dbReference>